<feature type="signal peptide" evidence="1">
    <location>
        <begin position="1"/>
        <end position="21"/>
    </location>
</feature>
<evidence type="ECO:0000313" key="3">
    <source>
        <dbReference type="Proteomes" id="UP000199706"/>
    </source>
</evidence>
<dbReference type="RefSeq" id="WP_090687130.1">
    <property type="nucleotide sequence ID" value="NZ_CADERL010000017.1"/>
</dbReference>
<dbReference type="Proteomes" id="UP000199706">
    <property type="component" value="Unassembled WGS sequence"/>
</dbReference>
<reference evidence="2 3" key="1">
    <citation type="submission" date="2016-10" db="EMBL/GenBank/DDBJ databases">
        <authorList>
            <person name="de Groot N.N."/>
        </authorList>
    </citation>
    <scope>NUCLEOTIDE SEQUENCE [LARGE SCALE GENOMIC DNA]</scope>
    <source>
        <strain evidence="2 3">LMG 2247</strain>
    </source>
</reference>
<proteinExistence type="predicted"/>
<gene>
    <name evidence="2" type="ORF">SAMN05216466_111219</name>
</gene>
<accession>A0A1G8DZF9</accession>
<evidence type="ECO:0000256" key="1">
    <source>
        <dbReference type="SAM" id="SignalP"/>
    </source>
</evidence>
<keyword evidence="1" id="KW-0732">Signal</keyword>
<evidence type="ECO:0008006" key="4">
    <source>
        <dbReference type="Google" id="ProtNLM"/>
    </source>
</evidence>
<feature type="chain" id="PRO_5011792894" description="Outer membrane protein" evidence="1">
    <location>
        <begin position="22"/>
        <end position="219"/>
    </location>
</feature>
<sequence length="219" mass="23433">MGNAKAIWILYASLSAGNVCAQEVFLQGGTQGVGLGAALNVNPSFGLHADFNGLNFSHNFTIGGNLYEDEVHLRQGGVYGDFFPWSASGFRLTGGLRLTDDHLTAVSTPSNGMYEFQGKLYPAYPGESATAEVRYPTAMPYLGIGYGHQSAARGLGFIADLGVAYGIPQVSYTLSPTLERLAGPAMSSDIAATGLQELKQKVSPYRWYPTVQIGVSYRF</sequence>
<protein>
    <recommendedName>
        <fullName evidence="4">Outer membrane protein</fullName>
    </recommendedName>
</protein>
<evidence type="ECO:0000313" key="2">
    <source>
        <dbReference type="EMBL" id="SDH62998.1"/>
    </source>
</evidence>
<organism evidence="2 3">
    <name type="scientific">Paraburkholderia phenazinium</name>
    <dbReference type="NCBI Taxonomy" id="60549"/>
    <lineage>
        <taxon>Bacteria</taxon>
        <taxon>Pseudomonadati</taxon>
        <taxon>Pseudomonadota</taxon>
        <taxon>Betaproteobacteria</taxon>
        <taxon>Burkholderiales</taxon>
        <taxon>Burkholderiaceae</taxon>
        <taxon>Paraburkholderia</taxon>
    </lineage>
</organism>
<dbReference type="OrthoDB" id="517121at2"/>
<name>A0A1G8DZF9_9BURK</name>
<dbReference type="EMBL" id="FNCJ01000011">
    <property type="protein sequence ID" value="SDH62998.1"/>
    <property type="molecule type" value="Genomic_DNA"/>
</dbReference>
<dbReference type="Gene3D" id="2.40.160.170">
    <property type="match status" value="1"/>
</dbReference>
<dbReference type="AlphaFoldDB" id="A0A1G8DZF9"/>